<dbReference type="GO" id="GO:0008168">
    <property type="term" value="F:methyltransferase activity"/>
    <property type="evidence" value="ECO:0007669"/>
    <property type="project" value="UniProtKB-KW"/>
</dbReference>
<feature type="domain" description="Methyltransferase" evidence="2">
    <location>
        <begin position="196"/>
        <end position="312"/>
    </location>
</feature>
<feature type="region of interest" description="Disordered" evidence="1">
    <location>
        <begin position="1"/>
        <end position="28"/>
    </location>
</feature>
<sequence>MPNTDLPKAGKSKQAKPKTDMPNGMQQPDMQKVDALVGRLVGDLGASVSGVLVVLGDHLGLFRAMMDGRPRSSMELAETTGLTERNVREWLAAMAASDYITWHEASNKFAMTPEQALVFANEESPAFFGGAFEIVQSMWMDEPKVEEAFRTGRGLGWHEHSTCLFRGTERFFRPGYNSHLVTEWIPALKGMKEKLESGAEVADVGCGHGASTILMAQAFPKSHFHGFDYHGPSIERAKRAAKEAGVADRVTFSKASAKDFPAGDYDLVAMFDCLHDMGDPVGAGRHIRETMKKDGTWMIVEPFAHDGLKDNLNPVGRVYYGASTMICTPASMAQEVGLGLGAQAGEMKLRKVALDAGYHHFRRASETPFNMIFEVRN</sequence>
<proteinExistence type="predicted"/>
<name>A0ABR9IUB0_RHIVS</name>
<dbReference type="GO" id="GO:0032259">
    <property type="term" value="P:methylation"/>
    <property type="evidence" value="ECO:0007669"/>
    <property type="project" value="UniProtKB-KW"/>
</dbReference>
<organism evidence="4 5">
    <name type="scientific">Rhizobium viscosum</name>
    <name type="common">Arthrobacter viscosus</name>
    <dbReference type="NCBI Taxonomy" id="1673"/>
    <lineage>
        <taxon>Bacteria</taxon>
        <taxon>Pseudomonadati</taxon>
        <taxon>Pseudomonadota</taxon>
        <taxon>Alphaproteobacteria</taxon>
        <taxon>Hyphomicrobiales</taxon>
        <taxon>Rhizobiaceae</taxon>
        <taxon>Rhizobium/Agrobacterium group</taxon>
        <taxon>Rhizobium</taxon>
    </lineage>
</organism>
<dbReference type="Gene3D" id="1.10.10.10">
    <property type="entry name" value="Winged helix-like DNA-binding domain superfamily/Winged helix DNA-binding domain"/>
    <property type="match status" value="1"/>
</dbReference>
<dbReference type="Pfam" id="PF13847">
    <property type="entry name" value="Methyltransf_31"/>
    <property type="match status" value="1"/>
</dbReference>
<dbReference type="InterPro" id="IPR036390">
    <property type="entry name" value="WH_DNA-bd_sf"/>
</dbReference>
<reference evidence="4 5" key="1">
    <citation type="submission" date="2020-10" db="EMBL/GenBank/DDBJ databases">
        <title>Sequencing the genomes of 1000 actinobacteria strains.</title>
        <authorList>
            <person name="Klenk H.-P."/>
        </authorList>
    </citation>
    <scope>NUCLEOTIDE SEQUENCE [LARGE SCALE GENOMIC DNA]</scope>
    <source>
        <strain evidence="4 5">DSM 7307</strain>
    </source>
</reference>
<dbReference type="Gene3D" id="3.40.50.150">
    <property type="entry name" value="Vaccinia Virus protein VP39"/>
    <property type="match status" value="1"/>
</dbReference>
<dbReference type="SUPFAM" id="SSF53335">
    <property type="entry name" value="S-adenosyl-L-methionine-dependent methyltransferases"/>
    <property type="match status" value="1"/>
</dbReference>
<comment type="caution">
    <text evidence="4">The sequence shown here is derived from an EMBL/GenBank/DDBJ whole genome shotgun (WGS) entry which is preliminary data.</text>
</comment>
<keyword evidence="5" id="KW-1185">Reference proteome</keyword>
<evidence type="ECO:0000256" key="1">
    <source>
        <dbReference type="SAM" id="MobiDB-lite"/>
    </source>
</evidence>
<dbReference type="InterPro" id="IPR036388">
    <property type="entry name" value="WH-like_DNA-bd_sf"/>
</dbReference>
<evidence type="ECO:0000259" key="2">
    <source>
        <dbReference type="Pfam" id="PF13847"/>
    </source>
</evidence>
<dbReference type="InterPro" id="IPR025714">
    <property type="entry name" value="Methyltranfer_dom"/>
</dbReference>
<dbReference type="CDD" id="cd02440">
    <property type="entry name" value="AdoMet_MTases"/>
    <property type="match status" value="1"/>
</dbReference>
<dbReference type="InterPro" id="IPR029063">
    <property type="entry name" value="SAM-dependent_MTases_sf"/>
</dbReference>
<dbReference type="Proteomes" id="UP000620262">
    <property type="component" value="Unassembled WGS sequence"/>
</dbReference>
<evidence type="ECO:0000313" key="5">
    <source>
        <dbReference type="Proteomes" id="UP000620262"/>
    </source>
</evidence>
<accession>A0ABR9IUB0</accession>
<dbReference type="EMBL" id="JADBEC010000001">
    <property type="protein sequence ID" value="MBE1506780.1"/>
    <property type="molecule type" value="Genomic_DNA"/>
</dbReference>
<gene>
    <name evidence="4" type="ORF">H4W29_003961</name>
</gene>
<dbReference type="PANTHER" id="PTHR45128">
    <property type="entry name" value="METHYLTRANSFERASE TYPE 11"/>
    <property type="match status" value="1"/>
</dbReference>
<evidence type="ECO:0000259" key="3">
    <source>
        <dbReference type="Pfam" id="PF21320"/>
    </source>
</evidence>
<keyword evidence="4" id="KW-0808">Transferase</keyword>
<dbReference type="SUPFAM" id="SSF46785">
    <property type="entry name" value="Winged helix' DNA-binding domain"/>
    <property type="match status" value="1"/>
</dbReference>
<keyword evidence="4" id="KW-0489">Methyltransferase</keyword>
<dbReference type="InterPro" id="IPR048711">
    <property type="entry name" value="WHD_Rv2258c"/>
</dbReference>
<dbReference type="Pfam" id="PF21320">
    <property type="entry name" value="WHD_Rv2258c"/>
    <property type="match status" value="1"/>
</dbReference>
<protein>
    <submittedName>
        <fullName evidence="4">SAM-dependent methyltransferase</fullName>
    </submittedName>
</protein>
<feature type="domain" description="S-adenosylmethionine-dependent methyltransferase Rv2258c-like winged HTH" evidence="3">
    <location>
        <begin position="50"/>
        <end position="118"/>
    </location>
</feature>
<dbReference type="InterPro" id="IPR053173">
    <property type="entry name" value="SAM-binding_MTase"/>
</dbReference>
<dbReference type="PANTHER" id="PTHR45128:SF2">
    <property type="entry name" value="METHYLTRANSFERASE DOMAIN-CONTAINING PROTEIN"/>
    <property type="match status" value="1"/>
</dbReference>
<evidence type="ECO:0000313" key="4">
    <source>
        <dbReference type="EMBL" id="MBE1506780.1"/>
    </source>
</evidence>